<name>A0A2I0WPX9_9ASPA</name>
<dbReference type="Pfam" id="PF25597">
    <property type="entry name" value="SH3_retrovirus"/>
    <property type="match status" value="1"/>
</dbReference>
<reference evidence="4 5" key="2">
    <citation type="journal article" date="2017" name="Nature">
        <title>The Apostasia genome and the evolution of orchids.</title>
        <authorList>
            <person name="Zhang G.Q."/>
            <person name="Liu K.W."/>
            <person name="Li Z."/>
            <person name="Lohaus R."/>
            <person name="Hsiao Y.Y."/>
            <person name="Niu S.C."/>
            <person name="Wang J.Y."/>
            <person name="Lin Y.C."/>
            <person name="Xu Q."/>
            <person name="Chen L.J."/>
            <person name="Yoshida K."/>
            <person name="Fujiwara S."/>
            <person name="Wang Z.W."/>
            <person name="Zhang Y.Q."/>
            <person name="Mitsuda N."/>
            <person name="Wang M."/>
            <person name="Liu G.H."/>
            <person name="Pecoraro L."/>
            <person name="Huang H.X."/>
            <person name="Xiao X.J."/>
            <person name="Lin M."/>
            <person name="Wu X.Y."/>
            <person name="Wu W.L."/>
            <person name="Chen Y.Y."/>
            <person name="Chang S.B."/>
            <person name="Sakamoto S."/>
            <person name="Ohme-Takagi M."/>
            <person name="Yagi M."/>
            <person name="Zeng S.J."/>
            <person name="Shen C.Y."/>
            <person name="Yeh C.M."/>
            <person name="Luo Y.B."/>
            <person name="Tsai W.C."/>
            <person name="Van de Peer Y."/>
            <person name="Liu Z.J."/>
        </authorList>
    </citation>
    <scope>NUCLEOTIDE SEQUENCE [LARGE SCALE GENOMIC DNA]</scope>
    <source>
        <tissue evidence="4">The whole plant</tissue>
    </source>
</reference>
<dbReference type="PANTHER" id="PTHR42648:SF26">
    <property type="entry name" value="INTEGRASE CATALYTIC DOMAIN-CONTAINING PROTEIN"/>
    <property type="match status" value="1"/>
</dbReference>
<dbReference type="GO" id="GO:0046872">
    <property type="term" value="F:metal ion binding"/>
    <property type="evidence" value="ECO:0007669"/>
    <property type="project" value="UniProtKB-KW"/>
</dbReference>
<dbReference type="Proteomes" id="UP000233837">
    <property type="component" value="Unassembled WGS sequence"/>
</dbReference>
<accession>A0A2I0WPX9</accession>
<evidence type="ECO:0000313" key="4">
    <source>
        <dbReference type="EMBL" id="PKU77708.1"/>
    </source>
</evidence>
<dbReference type="InterPro" id="IPR001584">
    <property type="entry name" value="Integrase_cat-core"/>
</dbReference>
<dbReference type="PROSITE" id="PS50994">
    <property type="entry name" value="INTEGRASE"/>
    <property type="match status" value="1"/>
</dbReference>
<evidence type="ECO:0000313" key="5">
    <source>
        <dbReference type="Proteomes" id="UP000233837"/>
    </source>
</evidence>
<dbReference type="CDD" id="cd09272">
    <property type="entry name" value="RNase_HI_RT_Ty1"/>
    <property type="match status" value="1"/>
</dbReference>
<dbReference type="InterPro" id="IPR057670">
    <property type="entry name" value="SH3_retrovirus"/>
</dbReference>
<dbReference type="PANTHER" id="PTHR42648">
    <property type="entry name" value="TRANSPOSASE, PUTATIVE-RELATED"/>
    <property type="match status" value="1"/>
</dbReference>
<gene>
    <name evidence="4" type="ORF">MA16_Dca005540</name>
</gene>
<organism evidence="4 5">
    <name type="scientific">Dendrobium catenatum</name>
    <dbReference type="NCBI Taxonomy" id="906689"/>
    <lineage>
        <taxon>Eukaryota</taxon>
        <taxon>Viridiplantae</taxon>
        <taxon>Streptophyta</taxon>
        <taxon>Embryophyta</taxon>
        <taxon>Tracheophyta</taxon>
        <taxon>Spermatophyta</taxon>
        <taxon>Magnoliopsida</taxon>
        <taxon>Liliopsida</taxon>
        <taxon>Asparagales</taxon>
        <taxon>Orchidaceae</taxon>
        <taxon>Epidendroideae</taxon>
        <taxon>Malaxideae</taxon>
        <taxon>Dendrobiinae</taxon>
        <taxon>Dendrobium</taxon>
    </lineage>
</organism>
<dbReference type="Pfam" id="PF07727">
    <property type="entry name" value="RVT_2"/>
    <property type="match status" value="1"/>
</dbReference>
<dbReference type="InterPro" id="IPR039537">
    <property type="entry name" value="Retrotran_Ty1/copia-like"/>
</dbReference>
<dbReference type="AlphaFoldDB" id="A0A2I0WPX9"/>
<dbReference type="EMBL" id="KZ502486">
    <property type="protein sequence ID" value="PKU77708.1"/>
    <property type="molecule type" value="Genomic_DNA"/>
</dbReference>
<reference evidence="4 5" key="1">
    <citation type="journal article" date="2016" name="Sci. Rep.">
        <title>The Dendrobium catenatum Lindl. genome sequence provides insights into polysaccharide synthase, floral development and adaptive evolution.</title>
        <authorList>
            <person name="Zhang G.Q."/>
            <person name="Xu Q."/>
            <person name="Bian C."/>
            <person name="Tsai W.C."/>
            <person name="Yeh C.M."/>
            <person name="Liu K.W."/>
            <person name="Yoshida K."/>
            <person name="Zhang L.S."/>
            <person name="Chang S.B."/>
            <person name="Chen F."/>
            <person name="Shi Y."/>
            <person name="Su Y.Y."/>
            <person name="Zhang Y.Q."/>
            <person name="Chen L.J."/>
            <person name="Yin Y."/>
            <person name="Lin M."/>
            <person name="Huang H."/>
            <person name="Deng H."/>
            <person name="Wang Z.W."/>
            <person name="Zhu S.L."/>
            <person name="Zhao X."/>
            <person name="Deng C."/>
            <person name="Niu S.C."/>
            <person name="Huang J."/>
            <person name="Wang M."/>
            <person name="Liu G.H."/>
            <person name="Yang H.J."/>
            <person name="Xiao X.J."/>
            <person name="Hsiao Y.Y."/>
            <person name="Wu W.L."/>
            <person name="Chen Y.Y."/>
            <person name="Mitsuda N."/>
            <person name="Ohme-Takagi M."/>
            <person name="Luo Y.B."/>
            <person name="Van de Peer Y."/>
            <person name="Liu Z.J."/>
        </authorList>
    </citation>
    <scope>NUCLEOTIDE SEQUENCE [LARGE SCALE GENOMIC DNA]</scope>
    <source>
        <tissue evidence="4">The whole plant</tissue>
    </source>
</reference>
<evidence type="ECO:0000256" key="1">
    <source>
        <dbReference type="ARBA" id="ARBA00022723"/>
    </source>
</evidence>
<sequence length="885" mass="100085">MCNSCKMAKSHRLPKYTSQTVTTSPFSLIHSDVWGPFPVTSNSGFRFYVSFIDDFSKFTWVFPITNKSEVLNKFNEFQNLIARQFNTKIKILRSDNGGEFSNKNFINYCNSNGIIHQTSCPYTPSQNGVAERKYRHIIETARTLLTQAALPHHFWVDTVLTANHLINRLPSPNTQFKSPYEILFSKPPDYSQLRVYGCLCYPWLKPYTNNKLSPISQPCVFLGYATTQKGYRCLDTKTNQIYTSAHVIFNESIFPFANNPTTSTHTQSPSNLTPPLLLIPTSTLTTPNPTITINSSQSLNTSRNQLQTISAEPTSSAPQIFSQSPIPSQTVQDHTNILIPSTNPPAPKHPMLTRSQTGHIKPTKIFDLAHIMHRTEPTTYTQAAKSAEWRTAMSQEFQALQSQGTWELVPPDPTQHVLGSKWTFRIKYNSNGSIARHKARLVAKGFNQEHGIDYTETFSPVAKMPTIRVLILIAIHHNWNIHQLDVSNAFLHGNLSDTVYMQQPPGFQDSLHPNYVCRLKKALYGLKQSPREWYSTLSNHLVTYGFQISNSDHSLLTYKTGNIRLYILVYVDDILLTGNSKTELNKLLTNLHDHFQMRNLGTLSQFLGIQASQTESGVILHQASYAKKIVEKAGMTQSKPVLTPIPTKTNVSPTSTKPYDNPHLYRQIIGSLQYLTLTRPDIQFAVQQLCQHMQTPLQSHHEALKRLLRYIHGTTQTSIPLSRSSLSLTGYVDADWASNPQDRSSISGFCNFLGQSPISWQAKNQSTIARSSTEAEYRALATEAAEILWLRRLLEDLHIPQTNPTTVYCDNTSAIALANNPVFHARTKHIEVDCHFIRDCIKKNHISVHHICTEDQLADLFTKPLPTTRFKFLSSKLTTNTQPKV</sequence>
<dbReference type="Pfam" id="PF00665">
    <property type="entry name" value="rve"/>
    <property type="match status" value="1"/>
</dbReference>
<protein>
    <submittedName>
        <fullName evidence="4">Retrovirus-related Pol polyprotein from transposon TNT 1-94</fullName>
    </submittedName>
</protein>
<evidence type="ECO:0000259" key="3">
    <source>
        <dbReference type="PROSITE" id="PS50994"/>
    </source>
</evidence>
<dbReference type="SUPFAM" id="SSF56672">
    <property type="entry name" value="DNA/RNA polymerases"/>
    <property type="match status" value="1"/>
</dbReference>
<dbReference type="InterPro" id="IPR012337">
    <property type="entry name" value="RNaseH-like_sf"/>
</dbReference>
<dbReference type="InterPro" id="IPR043502">
    <property type="entry name" value="DNA/RNA_pol_sf"/>
</dbReference>
<dbReference type="Gene3D" id="3.30.420.10">
    <property type="entry name" value="Ribonuclease H-like superfamily/Ribonuclease H"/>
    <property type="match status" value="1"/>
</dbReference>
<keyword evidence="1" id="KW-0479">Metal-binding</keyword>
<dbReference type="SUPFAM" id="SSF53098">
    <property type="entry name" value="Ribonuclease H-like"/>
    <property type="match status" value="1"/>
</dbReference>
<dbReference type="GO" id="GO:0016787">
    <property type="term" value="F:hydrolase activity"/>
    <property type="evidence" value="ECO:0007669"/>
    <property type="project" value="UniProtKB-KW"/>
</dbReference>
<dbReference type="InterPro" id="IPR036397">
    <property type="entry name" value="RNaseH_sf"/>
</dbReference>
<dbReference type="InterPro" id="IPR013103">
    <property type="entry name" value="RVT_2"/>
</dbReference>
<keyword evidence="5" id="KW-1185">Reference proteome</keyword>
<evidence type="ECO:0000256" key="2">
    <source>
        <dbReference type="ARBA" id="ARBA00022801"/>
    </source>
</evidence>
<feature type="domain" description="Integrase catalytic" evidence="3">
    <location>
        <begin position="21"/>
        <end position="187"/>
    </location>
</feature>
<proteinExistence type="predicted"/>
<dbReference type="GO" id="GO:0015074">
    <property type="term" value="P:DNA integration"/>
    <property type="evidence" value="ECO:0007669"/>
    <property type="project" value="InterPro"/>
</dbReference>
<keyword evidence="2" id="KW-0378">Hydrolase</keyword>
<dbReference type="GO" id="GO:0003676">
    <property type="term" value="F:nucleic acid binding"/>
    <property type="evidence" value="ECO:0007669"/>
    <property type="project" value="InterPro"/>
</dbReference>